<dbReference type="Gene3D" id="2.60.40.10">
    <property type="entry name" value="Immunoglobulins"/>
    <property type="match status" value="5"/>
</dbReference>
<dbReference type="PANTHER" id="PTHR46957">
    <property type="entry name" value="CYTOKINE RECEPTOR"/>
    <property type="match status" value="1"/>
</dbReference>
<dbReference type="FunFam" id="2.60.40.10:FF:001201">
    <property type="entry name" value="Usherin"/>
    <property type="match status" value="1"/>
</dbReference>
<dbReference type="PROSITE" id="PS50853">
    <property type="entry name" value="FN3"/>
    <property type="match status" value="4"/>
</dbReference>
<dbReference type="SUPFAM" id="SSF49265">
    <property type="entry name" value="Fibronectin type III"/>
    <property type="match status" value="3"/>
</dbReference>
<dbReference type="InterPro" id="IPR003961">
    <property type="entry name" value="FN3_dom"/>
</dbReference>
<dbReference type="FunFam" id="2.60.40.10:FF:001004">
    <property type="entry name" value="Usherin"/>
    <property type="match status" value="1"/>
</dbReference>
<dbReference type="EMBL" id="VXAV01007897">
    <property type="protein sequence ID" value="NXL91249.1"/>
    <property type="molecule type" value="Genomic_DNA"/>
</dbReference>
<evidence type="ECO:0000256" key="1">
    <source>
        <dbReference type="ARBA" id="ARBA00004316"/>
    </source>
</evidence>
<keyword evidence="7" id="KW-1185">Reference proteome</keyword>
<evidence type="ECO:0000256" key="2">
    <source>
        <dbReference type="ARBA" id="ARBA00023273"/>
    </source>
</evidence>
<dbReference type="CDD" id="cd00063">
    <property type="entry name" value="FN3"/>
    <property type="match status" value="4"/>
</dbReference>
<accession>A0A7L0WIH3</accession>
<dbReference type="Gene3D" id="2.60.120.200">
    <property type="match status" value="1"/>
</dbReference>
<comment type="caution">
    <text evidence="3">Lacks conserved residue(s) required for the propagation of feature annotation.</text>
</comment>
<feature type="non-terminal residue" evidence="6">
    <location>
        <position position="1"/>
    </location>
</feature>
<dbReference type="CDD" id="cd00110">
    <property type="entry name" value="LamG"/>
    <property type="match status" value="1"/>
</dbReference>
<dbReference type="InterPro" id="IPR036116">
    <property type="entry name" value="FN3_sf"/>
</dbReference>
<dbReference type="PANTHER" id="PTHR46957:SF7">
    <property type="entry name" value="USHERIN"/>
    <property type="match status" value="1"/>
</dbReference>
<dbReference type="FunFam" id="2.60.40.10:FF:001276">
    <property type="entry name" value="Usherin"/>
    <property type="match status" value="1"/>
</dbReference>
<dbReference type="GO" id="GO:0042995">
    <property type="term" value="C:cell projection"/>
    <property type="evidence" value="ECO:0007669"/>
    <property type="project" value="UniProtKB-SubCell"/>
</dbReference>
<organism evidence="6 7">
    <name type="scientific">Alectura lathami</name>
    <name type="common">Australian brush turkey</name>
    <dbReference type="NCBI Taxonomy" id="81907"/>
    <lineage>
        <taxon>Eukaryota</taxon>
        <taxon>Metazoa</taxon>
        <taxon>Chordata</taxon>
        <taxon>Craniata</taxon>
        <taxon>Vertebrata</taxon>
        <taxon>Euteleostomi</taxon>
        <taxon>Archelosauria</taxon>
        <taxon>Archosauria</taxon>
        <taxon>Dinosauria</taxon>
        <taxon>Saurischia</taxon>
        <taxon>Theropoda</taxon>
        <taxon>Coelurosauria</taxon>
        <taxon>Aves</taxon>
        <taxon>Neognathae</taxon>
        <taxon>Galloanserae</taxon>
        <taxon>Galliformes</taxon>
        <taxon>Megapodiidae</taxon>
        <taxon>Alectura</taxon>
    </lineage>
</organism>
<feature type="domain" description="Fibronectin type-III" evidence="5">
    <location>
        <begin position="191"/>
        <end position="286"/>
    </location>
</feature>
<feature type="domain" description="Fibronectin type-III" evidence="5">
    <location>
        <begin position="377"/>
        <end position="475"/>
    </location>
</feature>
<gene>
    <name evidence="6" type="primary">Ush2a_1</name>
    <name evidence="6" type="ORF">ALELAT_R02131</name>
</gene>
<dbReference type="OrthoDB" id="5984158at2759"/>
<comment type="caution">
    <text evidence="6">The sequence shown here is derived from an EMBL/GenBank/DDBJ whole genome shotgun (WGS) entry which is preliminary data.</text>
</comment>
<feature type="domain" description="Laminin G" evidence="4">
    <location>
        <begin position="1"/>
        <end position="125"/>
    </location>
</feature>
<dbReference type="InterPro" id="IPR001791">
    <property type="entry name" value="Laminin_G"/>
</dbReference>
<sequence>IELKSGILNVLLKTGLVFTQVDLWLGLSYCDGNWRKVTVNKEGSIVSASVNELREQTLEPHIQQLKVNSPIYIGGVPQEIQNVYKELGSEQGFGGCMKDVKFTRGAVVNLASVSSSAVRVNLDGCLSTDSAVNCRGNDSILVYQGKEQSVYENGLQPFTEYLYRVVASNEGGSVSSVWTRVRTRESVPQNVPTPSRVHSINGYSMEVTWDKPAGVIGVIEKYILKAYEEDGPNVPITIAELADTSKLTGVLTGLRPFTNYAVTLTACTLAGCTESLHALNISTPQEAPEDVQLPTATSFPTFLMMSWSPPKTPNGIIAQYTLYMNGVPIYFGNGTTYVVKDLAVFTPYQFLLTACTLAGCTNSSQVTLFTAQLPPSHVDAPVLTVLDSRTIHVQWKEPIEVNGILDRYIIYIANNEQNFTKWNVVYNSTEFFLDFTIRQLFPGTEYLVKLAACTGGGCSISEVSTAVTDESTPEGVPAPKAQSYSPDSFNISWAKPEYPNGIITNYGLYMDGVLIQNSSQLNCYAHGLAPWSLHSFRVQACTAKGCALGPLVEARTMEAPPEGVVDVFATVDGSKEVQLKWLAPNKPHGQLTYTVFFTGLFYADQ</sequence>
<comment type="subcellular location">
    <subcellularLocation>
        <location evidence="1">Cell projection</location>
    </subcellularLocation>
</comment>
<evidence type="ECO:0000256" key="3">
    <source>
        <dbReference type="PROSITE-ProRule" id="PRU00122"/>
    </source>
</evidence>
<dbReference type="Pfam" id="PF02210">
    <property type="entry name" value="Laminin_G_2"/>
    <property type="match status" value="1"/>
</dbReference>
<dbReference type="Proteomes" id="UP000562322">
    <property type="component" value="Unassembled WGS sequence"/>
</dbReference>
<feature type="non-terminal residue" evidence="6">
    <location>
        <position position="605"/>
    </location>
</feature>
<keyword evidence="2" id="KW-0966">Cell projection</keyword>
<evidence type="ECO:0000259" key="5">
    <source>
        <dbReference type="PROSITE" id="PS50853"/>
    </source>
</evidence>
<reference evidence="6 7" key="1">
    <citation type="submission" date="2019-09" db="EMBL/GenBank/DDBJ databases">
        <title>Bird 10,000 Genomes (B10K) Project - Family phase.</title>
        <authorList>
            <person name="Zhang G."/>
        </authorList>
    </citation>
    <scope>NUCLEOTIDE SEQUENCE [LARGE SCALE GENOMIC DNA]</scope>
    <source>
        <strain evidence="6">B10K-DU-001-39</strain>
        <tissue evidence="6">Muscle</tissue>
    </source>
</reference>
<dbReference type="InterPro" id="IPR013320">
    <property type="entry name" value="ConA-like_dom_sf"/>
</dbReference>
<dbReference type="SUPFAM" id="SSF49899">
    <property type="entry name" value="Concanavalin A-like lectins/glucanases"/>
    <property type="match status" value="1"/>
</dbReference>
<evidence type="ECO:0000313" key="6">
    <source>
        <dbReference type="EMBL" id="NXL91249.1"/>
    </source>
</evidence>
<dbReference type="PROSITE" id="PS50025">
    <property type="entry name" value="LAM_G_DOMAIN"/>
    <property type="match status" value="1"/>
</dbReference>
<feature type="domain" description="Fibronectin type-III" evidence="5">
    <location>
        <begin position="476"/>
        <end position="562"/>
    </location>
</feature>
<dbReference type="InterPro" id="IPR013783">
    <property type="entry name" value="Ig-like_fold"/>
</dbReference>
<proteinExistence type="predicted"/>
<protein>
    <submittedName>
        <fullName evidence="6">USH2A protein</fullName>
    </submittedName>
</protein>
<dbReference type="AlphaFoldDB" id="A0A7L0WIH3"/>
<evidence type="ECO:0000313" key="7">
    <source>
        <dbReference type="Proteomes" id="UP000562322"/>
    </source>
</evidence>
<feature type="domain" description="Fibronectin type-III" evidence="5">
    <location>
        <begin position="287"/>
        <end position="376"/>
    </location>
</feature>
<dbReference type="InterPro" id="IPR050713">
    <property type="entry name" value="RTP_Phos/Ushers"/>
</dbReference>
<dbReference type="Pfam" id="PF00041">
    <property type="entry name" value="fn3"/>
    <property type="match status" value="2"/>
</dbReference>
<dbReference type="FunFam" id="2.60.40.10:FF:001099">
    <property type="entry name" value="Usherin"/>
    <property type="match status" value="1"/>
</dbReference>
<evidence type="ECO:0000259" key="4">
    <source>
        <dbReference type="PROSITE" id="PS50025"/>
    </source>
</evidence>
<dbReference type="SMART" id="SM00060">
    <property type="entry name" value="FN3"/>
    <property type="match status" value="5"/>
</dbReference>
<name>A0A7L0WIH3_ALELA</name>